<evidence type="ECO:0000256" key="5">
    <source>
        <dbReference type="ARBA" id="ARBA00023163"/>
    </source>
</evidence>
<dbReference type="GO" id="GO:0003677">
    <property type="term" value="F:DNA binding"/>
    <property type="evidence" value="ECO:0007669"/>
    <property type="project" value="UniProtKB-KW"/>
</dbReference>
<dbReference type="SUPFAM" id="SSF46785">
    <property type="entry name" value="Winged helix' DNA-binding domain"/>
    <property type="match status" value="1"/>
</dbReference>
<feature type="domain" description="HTH gntR-type" evidence="6">
    <location>
        <begin position="17"/>
        <end position="85"/>
    </location>
</feature>
<dbReference type="InterPro" id="IPR051446">
    <property type="entry name" value="HTH_trans_reg/aminotransferase"/>
</dbReference>
<dbReference type="SMART" id="SM00345">
    <property type="entry name" value="HTH_GNTR"/>
    <property type="match status" value="1"/>
</dbReference>
<sequence length="487" mass="54082">MLRSWSLNLTIIDTSGLPVYLQIAQQIMEEIQRGRLAPSTAMPGTRELAEKLKVNRKTVILAYDELIAQGWLVSEQRRGSFVSANLPNFNAQPQTAKTSKQPANVVEGPTHPLLNYQSPEAGVIDFNDGIPDSRLIPFNILSRAFRHALVGSSKGNQLGYGDPRGTLALRQSIATMLNMERGLSVDIAQICIARGSQMGIFLAARVLTRPNDFIVVEQLSYPAAKEAFRSCGANILTVGQDKHGIDVVALEKLCKQYSIRAIYVTPHHQFPTTVIMTAERRLKLLMLAEQYDFTIVEDDYDHEFHFSHHPVFPLASTNHGGRVIYVGSLSKVLAPGLRVGYLVATPGLIDRCAKEVMLIDRQGNSITELAVAELMHSGEIKRHIRRTFKVYNERRNLLIALIKKELKEYVTFDAPDGGLAIWLRLREGYDVEKVATEALKHKVRILPGTLFSESQQSVHAIRLGFGSLTTVELEKGVLALKAAFAGH</sequence>
<accession>A0A1G9EA73</accession>
<dbReference type="RefSeq" id="WP_091472235.1">
    <property type="nucleotide sequence ID" value="NZ_FNFX01000004.1"/>
</dbReference>
<name>A0A1G9EA73_9PROT</name>
<dbReference type="Proteomes" id="UP000198629">
    <property type="component" value="Unassembled WGS sequence"/>
</dbReference>
<keyword evidence="2" id="KW-0663">Pyridoxal phosphate</keyword>
<dbReference type="EMBL" id="FNFX01000004">
    <property type="protein sequence ID" value="SDK72946.1"/>
    <property type="molecule type" value="Genomic_DNA"/>
</dbReference>
<dbReference type="Gene3D" id="3.40.640.10">
    <property type="entry name" value="Type I PLP-dependent aspartate aminotransferase-like (Major domain)"/>
    <property type="match status" value="1"/>
</dbReference>
<dbReference type="CDD" id="cd00609">
    <property type="entry name" value="AAT_like"/>
    <property type="match status" value="1"/>
</dbReference>
<evidence type="ECO:0000256" key="1">
    <source>
        <dbReference type="ARBA" id="ARBA00005384"/>
    </source>
</evidence>
<dbReference type="Pfam" id="PF00155">
    <property type="entry name" value="Aminotran_1_2"/>
    <property type="match status" value="1"/>
</dbReference>
<dbReference type="InterPro" id="IPR036388">
    <property type="entry name" value="WH-like_DNA-bd_sf"/>
</dbReference>
<dbReference type="Gene3D" id="1.10.10.10">
    <property type="entry name" value="Winged helix-like DNA-binding domain superfamily/Winged helix DNA-binding domain"/>
    <property type="match status" value="1"/>
</dbReference>
<comment type="similarity">
    <text evidence="1">In the C-terminal section; belongs to the class-I pyridoxal-phosphate-dependent aminotransferase family.</text>
</comment>
<evidence type="ECO:0000313" key="7">
    <source>
        <dbReference type="EMBL" id="SDK72946.1"/>
    </source>
</evidence>
<dbReference type="InterPro" id="IPR036390">
    <property type="entry name" value="WH_DNA-bd_sf"/>
</dbReference>
<dbReference type="GO" id="GO:0003700">
    <property type="term" value="F:DNA-binding transcription factor activity"/>
    <property type="evidence" value="ECO:0007669"/>
    <property type="project" value="InterPro"/>
</dbReference>
<evidence type="ECO:0000256" key="2">
    <source>
        <dbReference type="ARBA" id="ARBA00022898"/>
    </source>
</evidence>
<evidence type="ECO:0000256" key="4">
    <source>
        <dbReference type="ARBA" id="ARBA00023125"/>
    </source>
</evidence>
<dbReference type="InterPro" id="IPR015421">
    <property type="entry name" value="PyrdxlP-dep_Trfase_major"/>
</dbReference>
<organism evidence="7 8">
    <name type="scientific">Methylophilus rhizosphaerae</name>
    <dbReference type="NCBI Taxonomy" id="492660"/>
    <lineage>
        <taxon>Bacteria</taxon>
        <taxon>Pseudomonadati</taxon>
        <taxon>Pseudomonadota</taxon>
        <taxon>Betaproteobacteria</taxon>
        <taxon>Nitrosomonadales</taxon>
        <taxon>Methylophilaceae</taxon>
        <taxon>Methylophilus</taxon>
    </lineage>
</organism>
<dbReference type="GO" id="GO:0030170">
    <property type="term" value="F:pyridoxal phosphate binding"/>
    <property type="evidence" value="ECO:0007669"/>
    <property type="project" value="InterPro"/>
</dbReference>
<dbReference type="InterPro" id="IPR000524">
    <property type="entry name" value="Tscrpt_reg_HTH_GntR"/>
</dbReference>
<keyword evidence="5" id="KW-0804">Transcription</keyword>
<reference evidence="8" key="1">
    <citation type="submission" date="2016-10" db="EMBL/GenBank/DDBJ databases">
        <authorList>
            <person name="Varghese N."/>
            <person name="Submissions S."/>
        </authorList>
    </citation>
    <scope>NUCLEOTIDE SEQUENCE [LARGE SCALE GENOMIC DNA]</scope>
    <source>
        <strain evidence="8">CBMB127</strain>
    </source>
</reference>
<dbReference type="AlphaFoldDB" id="A0A1G9EA73"/>
<dbReference type="STRING" id="492660.SAMN05192566_2253"/>
<dbReference type="Pfam" id="PF00392">
    <property type="entry name" value="GntR"/>
    <property type="match status" value="1"/>
</dbReference>
<keyword evidence="8" id="KW-1185">Reference proteome</keyword>
<evidence type="ECO:0000256" key="3">
    <source>
        <dbReference type="ARBA" id="ARBA00023015"/>
    </source>
</evidence>
<dbReference type="PANTHER" id="PTHR46577">
    <property type="entry name" value="HTH-TYPE TRANSCRIPTIONAL REGULATORY PROTEIN GABR"/>
    <property type="match status" value="1"/>
</dbReference>
<dbReference type="OrthoDB" id="9804020at2"/>
<dbReference type="SUPFAM" id="SSF53383">
    <property type="entry name" value="PLP-dependent transferases"/>
    <property type="match status" value="1"/>
</dbReference>
<gene>
    <name evidence="7" type="ORF">SAMN05192566_2253</name>
</gene>
<dbReference type="InterPro" id="IPR004839">
    <property type="entry name" value="Aminotransferase_I/II_large"/>
</dbReference>
<dbReference type="PROSITE" id="PS50949">
    <property type="entry name" value="HTH_GNTR"/>
    <property type="match status" value="1"/>
</dbReference>
<dbReference type="InterPro" id="IPR015424">
    <property type="entry name" value="PyrdxlP-dep_Trfase"/>
</dbReference>
<evidence type="ECO:0000259" key="6">
    <source>
        <dbReference type="PROSITE" id="PS50949"/>
    </source>
</evidence>
<keyword evidence="3" id="KW-0805">Transcription regulation</keyword>
<evidence type="ECO:0000313" key="8">
    <source>
        <dbReference type="Proteomes" id="UP000198629"/>
    </source>
</evidence>
<keyword evidence="4" id="KW-0238">DNA-binding</keyword>
<dbReference type="CDD" id="cd07377">
    <property type="entry name" value="WHTH_GntR"/>
    <property type="match status" value="1"/>
</dbReference>
<dbReference type="PANTHER" id="PTHR46577:SF1">
    <property type="entry name" value="HTH-TYPE TRANSCRIPTIONAL REGULATORY PROTEIN GABR"/>
    <property type="match status" value="1"/>
</dbReference>
<protein>
    <submittedName>
        <fullName evidence="7">Transcriptional regulator, GntR family</fullName>
    </submittedName>
</protein>
<proteinExistence type="inferred from homology"/>